<comment type="cofactor">
    <cofactor evidence="1">
        <name>Fe cation</name>
        <dbReference type="ChEBI" id="CHEBI:24875"/>
    </cofactor>
</comment>
<evidence type="ECO:0000313" key="3">
    <source>
        <dbReference type="EMBL" id="PNH02541.1"/>
    </source>
</evidence>
<sequence>MQGHLLNRRPLLETATSKPRVCQGGMLRPSVQRIRRSATANAVGFDRPSSVSRSSSRTRSSSRLGNAFGDLGSRFMNPDSVRGSEDSDDVATQASHARGVVAASGLNRQKRRWTAGALAESATLLAEAALSHTPHPAGPPNTPSNNPYTAGAMARSVTRVRHAPQPPKPKPASSSTTLSDSVLLRYERDGFVVTRRLLAMEGVTALRASCEYESQARRLESLRHRVRVLCPGVDAAGLTSEAEARAALKRHATDELGFLQVFNLHRSNAGVGRDCLFLKEPGFAETNWHSDLRMAPFDTNDFVTAWIPLRPIRGARAGGGEEGKGGSSPDSGLIFAAGSHRDFALPFWHEMEGMDLSTRNYAIKDTGPMEVGDVSWHHGWTLHCAAQQPLGTPPRLAL</sequence>
<dbReference type="InterPro" id="IPR008775">
    <property type="entry name" value="Phytyl_CoA_dOase-like"/>
</dbReference>
<feature type="region of interest" description="Disordered" evidence="2">
    <location>
        <begin position="38"/>
        <end position="96"/>
    </location>
</feature>
<feature type="non-terminal residue" evidence="3">
    <location>
        <position position="398"/>
    </location>
</feature>
<proteinExistence type="predicted"/>
<dbReference type="Proteomes" id="UP000236333">
    <property type="component" value="Unassembled WGS sequence"/>
</dbReference>
<dbReference type="Gene3D" id="2.60.120.620">
    <property type="entry name" value="q2cbj1_9rhob like domain"/>
    <property type="match status" value="2"/>
</dbReference>
<dbReference type="PANTHER" id="PTHR20883:SF49">
    <property type="entry name" value="PHYTANOYL-COA DIOXYGENASE"/>
    <property type="match status" value="1"/>
</dbReference>
<dbReference type="EMBL" id="PGGS01000637">
    <property type="protein sequence ID" value="PNH02541.1"/>
    <property type="molecule type" value="Genomic_DNA"/>
</dbReference>
<dbReference type="PANTHER" id="PTHR20883">
    <property type="entry name" value="PHYTANOYL-COA DIOXYGENASE DOMAIN CONTAINING 1"/>
    <property type="match status" value="1"/>
</dbReference>
<feature type="region of interest" description="Disordered" evidence="2">
    <location>
        <begin position="158"/>
        <end position="178"/>
    </location>
</feature>
<evidence type="ECO:0000256" key="1">
    <source>
        <dbReference type="ARBA" id="ARBA00001962"/>
    </source>
</evidence>
<dbReference type="AlphaFoldDB" id="A0A2J7ZQJ5"/>
<organism evidence="3 4">
    <name type="scientific">Tetrabaena socialis</name>
    <dbReference type="NCBI Taxonomy" id="47790"/>
    <lineage>
        <taxon>Eukaryota</taxon>
        <taxon>Viridiplantae</taxon>
        <taxon>Chlorophyta</taxon>
        <taxon>core chlorophytes</taxon>
        <taxon>Chlorophyceae</taxon>
        <taxon>CS clade</taxon>
        <taxon>Chlamydomonadales</taxon>
        <taxon>Tetrabaenaceae</taxon>
        <taxon>Tetrabaena</taxon>
    </lineage>
</organism>
<feature type="region of interest" description="Disordered" evidence="2">
    <location>
        <begin position="131"/>
        <end position="150"/>
    </location>
</feature>
<evidence type="ECO:0000256" key="2">
    <source>
        <dbReference type="SAM" id="MobiDB-lite"/>
    </source>
</evidence>
<keyword evidence="4" id="KW-1185">Reference proteome</keyword>
<reference evidence="3 4" key="1">
    <citation type="journal article" date="2017" name="Mol. Biol. Evol.">
        <title>The 4-celled Tetrabaena socialis nuclear genome reveals the essential components for genetic control of cell number at the origin of multicellularity in the volvocine lineage.</title>
        <authorList>
            <person name="Featherston J."/>
            <person name="Arakaki Y."/>
            <person name="Hanschen E.R."/>
            <person name="Ferris P.J."/>
            <person name="Michod R.E."/>
            <person name="Olson B.J.S.C."/>
            <person name="Nozaki H."/>
            <person name="Durand P.M."/>
        </authorList>
    </citation>
    <scope>NUCLEOTIDE SEQUENCE [LARGE SCALE GENOMIC DNA]</scope>
    <source>
        <strain evidence="3 4">NIES-571</strain>
    </source>
</reference>
<comment type="caution">
    <text evidence="3">The sequence shown here is derived from an EMBL/GenBank/DDBJ whole genome shotgun (WGS) entry which is preliminary data.</text>
</comment>
<gene>
    <name evidence="3" type="ORF">TSOC_011470</name>
</gene>
<evidence type="ECO:0008006" key="5">
    <source>
        <dbReference type="Google" id="ProtNLM"/>
    </source>
</evidence>
<name>A0A2J7ZQJ5_9CHLO</name>
<evidence type="ECO:0000313" key="4">
    <source>
        <dbReference type="Proteomes" id="UP000236333"/>
    </source>
</evidence>
<protein>
    <recommendedName>
        <fullName evidence="5">Phytanoyl-CoA dioxygenase</fullName>
    </recommendedName>
</protein>
<dbReference type="Pfam" id="PF05721">
    <property type="entry name" value="PhyH"/>
    <property type="match status" value="1"/>
</dbReference>
<feature type="compositionally biased region" description="Low complexity" evidence="2">
    <location>
        <begin position="47"/>
        <end position="63"/>
    </location>
</feature>
<accession>A0A2J7ZQJ5</accession>
<dbReference type="OrthoDB" id="445007at2759"/>
<dbReference type="SUPFAM" id="SSF51197">
    <property type="entry name" value="Clavaminate synthase-like"/>
    <property type="match status" value="1"/>
</dbReference>